<keyword evidence="5" id="KW-0812">Transmembrane</keyword>
<evidence type="ECO:0000256" key="6">
    <source>
        <dbReference type="SAM" id="SignalP"/>
    </source>
</evidence>
<dbReference type="SMART" id="SM00409">
    <property type="entry name" value="IG"/>
    <property type="match status" value="3"/>
</dbReference>
<dbReference type="OMA" id="WSCERAS"/>
<gene>
    <name evidence="8" type="ORF">LOTGIDRAFT_175249</name>
</gene>
<evidence type="ECO:0000256" key="4">
    <source>
        <dbReference type="ARBA" id="ARBA00023319"/>
    </source>
</evidence>
<dbReference type="InterPro" id="IPR003599">
    <property type="entry name" value="Ig_sub"/>
</dbReference>
<keyword evidence="9" id="KW-1185">Reference proteome</keyword>
<dbReference type="HOGENOM" id="CLU_035457_0_0_1"/>
<dbReference type="RefSeq" id="XP_009054127.1">
    <property type="nucleotide sequence ID" value="XM_009055879.1"/>
</dbReference>
<evidence type="ECO:0000256" key="1">
    <source>
        <dbReference type="ARBA" id="ARBA00022729"/>
    </source>
</evidence>
<keyword evidence="3" id="KW-0325">Glycoprotein</keyword>
<evidence type="ECO:0000256" key="5">
    <source>
        <dbReference type="SAM" id="Phobius"/>
    </source>
</evidence>
<keyword evidence="4" id="KW-0393">Immunoglobulin domain</keyword>
<dbReference type="EMBL" id="KB201689">
    <property type="protein sequence ID" value="ESO95196.1"/>
    <property type="molecule type" value="Genomic_DNA"/>
</dbReference>
<dbReference type="InterPro" id="IPR007110">
    <property type="entry name" value="Ig-like_dom"/>
</dbReference>
<feature type="domain" description="Ig-like" evidence="7">
    <location>
        <begin position="14"/>
        <end position="104"/>
    </location>
</feature>
<dbReference type="SMART" id="SM00408">
    <property type="entry name" value="IGc2"/>
    <property type="match status" value="2"/>
</dbReference>
<evidence type="ECO:0000313" key="8">
    <source>
        <dbReference type="EMBL" id="ESO95196.1"/>
    </source>
</evidence>
<dbReference type="Gene3D" id="2.60.40.10">
    <property type="entry name" value="Immunoglobulins"/>
    <property type="match status" value="4"/>
</dbReference>
<dbReference type="PROSITE" id="PS50835">
    <property type="entry name" value="IG_LIKE"/>
    <property type="match status" value="4"/>
</dbReference>
<proteinExistence type="predicted"/>
<feature type="transmembrane region" description="Helical" evidence="5">
    <location>
        <begin position="510"/>
        <end position="535"/>
    </location>
</feature>
<dbReference type="GeneID" id="20243098"/>
<dbReference type="SUPFAM" id="SSF48726">
    <property type="entry name" value="Immunoglobulin"/>
    <property type="match status" value="4"/>
</dbReference>
<keyword evidence="1 6" id="KW-0732">Signal</keyword>
<evidence type="ECO:0000256" key="2">
    <source>
        <dbReference type="ARBA" id="ARBA00023157"/>
    </source>
</evidence>
<keyword evidence="5" id="KW-1133">Transmembrane helix</keyword>
<dbReference type="Proteomes" id="UP000030746">
    <property type="component" value="Unassembled WGS sequence"/>
</dbReference>
<dbReference type="KEGG" id="lgi:LOTGIDRAFT_175249"/>
<protein>
    <recommendedName>
        <fullName evidence="7">Ig-like domain-containing protein</fullName>
    </recommendedName>
</protein>
<evidence type="ECO:0000313" key="9">
    <source>
        <dbReference type="Proteomes" id="UP000030746"/>
    </source>
</evidence>
<feature type="signal peptide" evidence="6">
    <location>
        <begin position="1"/>
        <end position="19"/>
    </location>
</feature>
<keyword evidence="2" id="KW-1015">Disulfide bond</keyword>
<dbReference type="OrthoDB" id="8825892at2759"/>
<feature type="domain" description="Ig-like" evidence="7">
    <location>
        <begin position="278"/>
        <end position="360"/>
    </location>
</feature>
<dbReference type="Pfam" id="PF13927">
    <property type="entry name" value="Ig_3"/>
    <property type="match status" value="1"/>
</dbReference>
<feature type="chain" id="PRO_5004718805" description="Ig-like domain-containing protein" evidence="6">
    <location>
        <begin position="20"/>
        <end position="549"/>
    </location>
</feature>
<dbReference type="AlphaFoldDB" id="V4ANI9"/>
<dbReference type="PANTHER" id="PTHR44337">
    <property type="entry name" value="CARCINOEMBRYONIC ANTIGEN-RELATED CELL ADHESION MOLECULE 8"/>
    <property type="match status" value="1"/>
</dbReference>
<dbReference type="InterPro" id="IPR013783">
    <property type="entry name" value="Ig-like_fold"/>
</dbReference>
<dbReference type="InterPro" id="IPR052598">
    <property type="entry name" value="IgSF_CEA-related"/>
</dbReference>
<evidence type="ECO:0000259" key="7">
    <source>
        <dbReference type="PROSITE" id="PS50835"/>
    </source>
</evidence>
<dbReference type="CTD" id="20243098"/>
<feature type="domain" description="Ig-like" evidence="7">
    <location>
        <begin position="199"/>
        <end position="271"/>
    </location>
</feature>
<accession>V4ANI9</accession>
<keyword evidence="5" id="KW-0472">Membrane</keyword>
<dbReference type="InterPro" id="IPR003598">
    <property type="entry name" value="Ig_sub2"/>
</dbReference>
<reference evidence="8 9" key="1">
    <citation type="journal article" date="2013" name="Nature">
        <title>Insights into bilaterian evolution from three spiralian genomes.</title>
        <authorList>
            <person name="Simakov O."/>
            <person name="Marletaz F."/>
            <person name="Cho S.J."/>
            <person name="Edsinger-Gonzales E."/>
            <person name="Havlak P."/>
            <person name="Hellsten U."/>
            <person name="Kuo D.H."/>
            <person name="Larsson T."/>
            <person name="Lv J."/>
            <person name="Arendt D."/>
            <person name="Savage R."/>
            <person name="Osoegawa K."/>
            <person name="de Jong P."/>
            <person name="Grimwood J."/>
            <person name="Chapman J.A."/>
            <person name="Shapiro H."/>
            <person name="Aerts A."/>
            <person name="Otillar R.P."/>
            <person name="Terry A.Y."/>
            <person name="Boore J.L."/>
            <person name="Grigoriev I.V."/>
            <person name="Lindberg D.R."/>
            <person name="Seaver E.C."/>
            <person name="Weisblat D.A."/>
            <person name="Putnam N.H."/>
            <person name="Rokhsar D.S."/>
        </authorList>
    </citation>
    <scope>NUCLEOTIDE SEQUENCE [LARGE SCALE GENOMIC DNA]</scope>
</reference>
<organism evidence="8 9">
    <name type="scientific">Lottia gigantea</name>
    <name type="common">Giant owl limpet</name>
    <dbReference type="NCBI Taxonomy" id="225164"/>
    <lineage>
        <taxon>Eukaryota</taxon>
        <taxon>Metazoa</taxon>
        <taxon>Spiralia</taxon>
        <taxon>Lophotrochozoa</taxon>
        <taxon>Mollusca</taxon>
        <taxon>Gastropoda</taxon>
        <taxon>Patellogastropoda</taxon>
        <taxon>Lottioidea</taxon>
        <taxon>Lottiidae</taxon>
        <taxon>Lottia</taxon>
    </lineage>
</organism>
<name>V4ANI9_LOTGI</name>
<evidence type="ECO:0000256" key="3">
    <source>
        <dbReference type="ARBA" id="ARBA00023180"/>
    </source>
</evidence>
<feature type="domain" description="Ig-like" evidence="7">
    <location>
        <begin position="107"/>
        <end position="181"/>
    </location>
</feature>
<dbReference type="PANTHER" id="PTHR44337:SF20">
    <property type="entry name" value="CARCINOEMBRYONIC ANTIGEN-RELATED CELL ADHESION MOLECULE 5-RELATED"/>
    <property type="match status" value="1"/>
</dbReference>
<sequence>MEYIFILIVIVNLPVLITGQYTIRGVPESYAVLGENYRLQCDVTDSPSGVEFRRNNIVVCNMINCESSSTDNRYKCRCINNNNKQLYLNISNINKQDDTTWSCRDGPENIRFNPTSDNIDVIEGKSQSVNCLADCKPDCNINWSKDGSTTILNNPLSLSTRNQTGSYTCTFTHTVLNKQLTKQLNVQIYYGPDELTFSPDVTSINIIEGRDQTITCLTDCYQCNYKWTGPVSSPTKDLVLTQIKRNQEGNYRCEATNIKNTIPKTRSKSIQVNVHYPPDITSVTSDAVNNETDEGSDITLNCNVDSKPVSTVTWSSSTSTDTNTGQQWTLTQAKCQDTGIYTCTANNGIGQSTTKSLPLNIRCKFMLSQYTIIYTCTTNNGIGQSTTKSLPLNIRCPPILKEELKKEKRGKIGEMVLLEINIEAYPEPSFIWKQLMSDVEYPFVKTEKVSENNFISTLELILDQSSFGYYIITVQNIINGETKAKTWGIKIIELDPGTISYEQSGYQEGLGTGIGIGIGISVMCLFLVLLTIFIYRKYHPANKKLPEES</sequence>
<dbReference type="InterPro" id="IPR036179">
    <property type="entry name" value="Ig-like_dom_sf"/>
</dbReference>